<dbReference type="GO" id="GO:0005769">
    <property type="term" value="C:early endosome"/>
    <property type="evidence" value="ECO:0007669"/>
    <property type="project" value="TreeGrafter"/>
</dbReference>
<dbReference type="GO" id="GO:0005802">
    <property type="term" value="C:trans-Golgi network"/>
    <property type="evidence" value="ECO:0007669"/>
    <property type="project" value="TreeGrafter"/>
</dbReference>
<organism evidence="3 4">
    <name type="scientific">Owenia fusiformis</name>
    <name type="common">Polychaete worm</name>
    <dbReference type="NCBI Taxonomy" id="6347"/>
    <lineage>
        <taxon>Eukaryota</taxon>
        <taxon>Metazoa</taxon>
        <taxon>Spiralia</taxon>
        <taxon>Lophotrochozoa</taxon>
        <taxon>Annelida</taxon>
        <taxon>Polychaeta</taxon>
        <taxon>Sedentaria</taxon>
        <taxon>Canalipalpata</taxon>
        <taxon>Sabellida</taxon>
        <taxon>Oweniida</taxon>
        <taxon>Oweniidae</taxon>
        <taxon>Owenia</taxon>
    </lineage>
</organism>
<evidence type="ECO:0000256" key="1">
    <source>
        <dbReference type="ARBA" id="ARBA00022553"/>
    </source>
</evidence>
<name>A0A8J1U2V8_OWEFU</name>
<accession>A0A8J1U2V8</accession>
<dbReference type="GO" id="GO:0005829">
    <property type="term" value="C:cytosol"/>
    <property type="evidence" value="ECO:0007669"/>
    <property type="project" value="GOC"/>
</dbReference>
<comment type="caution">
    <text evidence="3">The sequence shown here is derived from an EMBL/GenBank/DDBJ whole genome shotgun (WGS) entry which is preliminary data.</text>
</comment>
<dbReference type="InterPro" id="IPR001849">
    <property type="entry name" value="PH_domain"/>
</dbReference>
<dbReference type="GO" id="GO:0001881">
    <property type="term" value="P:receptor recycling"/>
    <property type="evidence" value="ECO:0007669"/>
    <property type="project" value="TreeGrafter"/>
</dbReference>
<dbReference type="Gene3D" id="2.30.29.30">
    <property type="entry name" value="Pleckstrin-homology domain (PH domain)/Phosphotyrosine-binding domain (PTB)"/>
    <property type="match status" value="1"/>
</dbReference>
<dbReference type="GO" id="GO:0055037">
    <property type="term" value="C:recycling endosome"/>
    <property type="evidence" value="ECO:0007669"/>
    <property type="project" value="TreeGrafter"/>
</dbReference>
<dbReference type="PANTHER" id="PTHR22902">
    <property type="entry name" value="SESQUIPEDALIAN"/>
    <property type="match status" value="1"/>
</dbReference>
<evidence type="ECO:0000313" key="3">
    <source>
        <dbReference type="EMBL" id="CAH1792144.1"/>
    </source>
</evidence>
<dbReference type="CDD" id="cd00821">
    <property type="entry name" value="PH"/>
    <property type="match status" value="1"/>
</dbReference>
<dbReference type="SMART" id="SM00233">
    <property type="entry name" value="PH"/>
    <property type="match status" value="1"/>
</dbReference>
<dbReference type="PANTHER" id="PTHR22902:SF27">
    <property type="entry name" value="PLECKSTRIN HOMOLOGY DOMAIN-CONTAINING FAMILY A MEMBER 3"/>
    <property type="match status" value="1"/>
</dbReference>
<dbReference type="GO" id="GO:0042147">
    <property type="term" value="P:retrograde transport, endosome to Golgi"/>
    <property type="evidence" value="ECO:0007669"/>
    <property type="project" value="TreeGrafter"/>
</dbReference>
<dbReference type="Pfam" id="PF00169">
    <property type="entry name" value="PH"/>
    <property type="match status" value="1"/>
</dbReference>
<keyword evidence="4" id="KW-1185">Reference proteome</keyword>
<dbReference type="PROSITE" id="PS50003">
    <property type="entry name" value="PH_DOMAIN"/>
    <property type="match status" value="1"/>
</dbReference>
<evidence type="ECO:0000313" key="4">
    <source>
        <dbReference type="Proteomes" id="UP000749559"/>
    </source>
</evidence>
<keyword evidence="1" id="KW-0597">Phosphoprotein</keyword>
<dbReference type="GO" id="GO:0007032">
    <property type="term" value="P:endosome organization"/>
    <property type="evidence" value="ECO:0007669"/>
    <property type="project" value="TreeGrafter"/>
</dbReference>
<feature type="compositionally biased region" description="Polar residues" evidence="2">
    <location>
        <begin position="1"/>
        <end position="11"/>
    </location>
</feature>
<dbReference type="InterPro" id="IPR045188">
    <property type="entry name" value="Boi1/Boi2-like"/>
</dbReference>
<evidence type="ECO:0000256" key="2">
    <source>
        <dbReference type="SAM" id="MobiDB-lite"/>
    </source>
</evidence>
<dbReference type="EMBL" id="CAIIXF020000008">
    <property type="protein sequence ID" value="CAH1792144.1"/>
    <property type="molecule type" value="Genomic_DNA"/>
</dbReference>
<dbReference type="SUPFAM" id="SSF50729">
    <property type="entry name" value="PH domain-like"/>
    <property type="match status" value="1"/>
</dbReference>
<dbReference type="AlphaFoldDB" id="A0A8J1U2V8"/>
<reference evidence="3" key="1">
    <citation type="submission" date="2022-03" db="EMBL/GenBank/DDBJ databases">
        <authorList>
            <person name="Martin C."/>
        </authorList>
    </citation>
    <scope>NUCLEOTIDE SEQUENCE</scope>
</reference>
<dbReference type="Proteomes" id="UP000749559">
    <property type="component" value="Unassembled WGS sequence"/>
</dbReference>
<feature type="compositionally biased region" description="Basic and acidic residues" evidence="2">
    <location>
        <begin position="12"/>
        <end position="24"/>
    </location>
</feature>
<protein>
    <submittedName>
        <fullName evidence="3">Uncharacterized protein</fullName>
    </submittedName>
</protein>
<dbReference type="InterPro" id="IPR011993">
    <property type="entry name" value="PH-like_dom_sf"/>
</dbReference>
<gene>
    <name evidence="3" type="ORF">OFUS_LOCUS17157</name>
</gene>
<sequence>MADGDQNNSAQIDEKSDPSTHNDANEELETTDKSGWLLKRTKISHKWIKQWFHLKKLDMFYGDSEQNMPKKISLDGAQISETDIDGKQFSFSIKQKDSSRVYYICAETEDIQNSWMEAICFAKAAHRTGDKSEACVLQ</sequence>
<proteinExistence type="predicted"/>
<feature type="region of interest" description="Disordered" evidence="2">
    <location>
        <begin position="1"/>
        <end position="31"/>
    </location>
</feature>
<dbReference type="OrthoDB" id="2157866at2759"/>